<dbReference type="SUPFAM" id="SSF140931">
    <property type="entry name" value="Fic-like"/>
    <property type="match status" value="1"/>
</dbReference>
<organism evidence="2 3">
    <name type="scientific">Actinoallomurus oryzae</name>
    <dbReference type="NCBI Taxonomy" id="502180"/>
    <lineage>
        <taxon>Bacteria</taxon>
        <taxon>Bacillati</taxon>
        <taxon>Actinomycetota</taxon>
        <taxon>Actinomycetes</taxon>
        <taxon>Streptosporangiales</taxon>
        <taxon>Thermomonosporaceae</taxon>
        <taxon>Actinoallomurus</taxon>
    </lineage>
</organism>
<dbReference type="InterPro" id="IPR036597">
    <property type="entry name" value="Fido-like_dom_sf"/>
</dbReference>
<dbReference type="EMBL" id="BAABHF010000017">
    <property type="protein sequence ID" value="GAA4492056.1"/>
    <property type="molecule type" value="Genomic_DNA"/>
</dbReference>
<proteinExistence type="predicted"/>
<dbReference type="RefSeq" id="WP_345462570.1">
    <property type="nucleotide sequence ID" value="NZ_BAABHF010000017.1"/>
</dbReference>
<comment type="caution">
    <text evidence="2">The sequence shown here is derived from an EMBL/GenBank/DDBJ whole genome shotgun (WGS) entry which is preliminary data.</text>
</comment>
<sequence length="219" mass="24144">MTDDHLRSWCEIRERVAWREVRHGPRGPEGPVRGRRDGILHRIATGESARDPVRARRLLAAYRRVRADAAAGRILDFGLLADWQRTVLGVPYAPFRGGTAFAKGGRERYGLDADTPRRFAACLADSRQDGIPVASRAARAYLDVCFFHPFSDGNARAALLTLAFVLAEEEIVLDQVGPLVQLRRYADDLDGARGTAELVGMLIEGTRRRRDGTSHAAGG</sequence>
<feature type="domain" description="Fido" evidence="1">
    <location>
        <begin position="75"/>
        <end position="204"/>
    </location>
</feature>
<dbReference type="Pfam" id="PF02661">
    <property type="entry name" value="Fic"/>
    <property type="match status" value="1"/>
</dbReference>
<evidence type="ECO:0000313" key="3">
    <source>
        <dbReference type="Proteomes" id="UP001500503"/>
    </source>
</evidence>
<protein>
    <recommendedName>
        <fullName evidence="1">Fido domain-containing protein</fullName>
    </recommendedName>
</protein>
<evidence type="ECO:0000313" key="2">
    <source>
        <dbReference type="EMBL" id="GAA4492056.1"/>
    </source>
</evidence>
<accession>A0ABP8PTB9</accession>
<evidence type="ECO:0000259" key="1">
    <source>
        <dbReference type="PROSITE" id="PS51459"/>
    </source>
</evidence>
<reference evidence="3" key="1">
    <citation type="journal article" date="2019" name="Int. J. Syst. Evol. Microbiol.">
        <title>The Global Catalogue of Microorganisms (GCM) 10K type strain sequencing project: providing services to taxonomists for standard genome sequencing and annotation.</title>
        <authorList>
            <consortium name="The Broad Institute Genomics Platform"/>
            <consortium name="The Broad Institute Genome Sequencing Center for Infectious Disease"/>
            <person name="Wu L."/>
            <person name="Ma J."/>
        </authorList>
    </citation>
    <scope>NUCLEOTIDE SEQUENCE [LARGE SCALE GENOMIC DNA]</scope>
    <source>
        <strain evidence="3">JCM 17933</strain>
    </source>
</reference>
<dbReference type="Proteomes" id="UP001500503">
    <property type="component" value="Unassembled WGS sequence"/>
</dbReference>
<dbReference type="PROSITE" id="PS51459">
    <property type="entry name" value="FIDO"/>
    <property type="match status" value="1"/>
</dbReference>
<keyword evidence="3" id="KW-1185">Reference proteome</keyword>
<dbReference type="InterPro" id="IPR003812">
    <property type="entry name" value="Fido"/>
</dbReference>
<name>A0ABP8PTB9_9ACTN</name>
<gene>
    <name evidence="2" type="ORF">GCM10023191_027220</name>
</gene>
<dbReference type="Gene3D" id="1.10.3290.10">
    <property type="entry name" value="Fido-like domain"/>
    <property type="match status" value="1"/>
</dbReference>